<keyword evidence="3 10" id="KW-0808">Transferase</keyword>
<sequence length="468" mass="50986">MAVESFPLGGGLGDDEGEGEGRQRVRVAFVHPDLGLGGAERLVVDAASELAEGHGCHVEVYTAHHDEERCFEETKQKGRPEGDEPAFGVTVKGSWFPRTVLGRFVALCAMIRCLVVAAHVAVLAATARATAPDVVFVDQVSVAVVPFVVANWFLPRRRRVRVVFYCHYPDLLLSSREGPKGSGRGGLGRLAVHNLKRLYRVPLDWVEEVTTGLADVVLVNSNFTKGVFFRTFERLARRNITVRVVYPAVRVGGDDDDEEEEEKAAGRAAGAKTFLSINRFEKKKDIALAVTALKELHADLSSEGGGKKSPSGPLPRLVIAGGYDKRLPENVEYLSHLKDLCQRLDLQDHVSFFPSFTDEERETLLSGCAAVVYTPQNEHFGIVPLEAMAAGRPVVACDSGGPLETVVSGETGFICEPTARAFASAMGRLCAMDEGALLRMGEASRRHVRAKFSRKAFGDKLFQIVVSR</sequence>
<dbReference type="PANTHER" id="PTHR45918:SF1">
    <property type="entry name" value="ALPHA-1,3_1,6-MANNOSYLTRANSFERASE ALG2"/>
    <property type="match status" value="1"/>
</dbReference>
<comment type="catalytic activity">
    <reaction evidence="8 10">
        <text>a beta-D-Man-(1-&gt;4)-beta-D-GlcNAc-(1-&gt;4)-alpha-D-GlcNAc-diphospho-di-trans,poly-cis-dolichol + GDP-alpha-D-mannose = an alpha-D-Man-(1-&gt;3)-beta-D-Man-(1-&gt;4)-beta-D-GlcNAc-(1-&gt;4)-alpha-D-GlcNAc-diphospho-di-trans,poly-cis-dolichol + GDP + H(+)</text>
        <dbReference type="Rhea" id="RHEA:29515"/>
        <dbReference type="Rhea" id="RHEA-COMP:19511"/>
        <dbReference type="Rhea" id="RHEA-COMP:19513"/>
        <dbReference type="ChEBI" id="CHEBI:15378"/>
        <dbReference type="ChEBI" id="CHEBI:57527"/>
        <dbReference type="ChEBI" id="CHEBI:58189"/>
        <dbReference type="ChEBI" id="CHEBI:58472"/>
        <dbReference type="ChEBI" id="CHEBI:132510"/>
        <dbReference type="EC" id="2.4.1.132"/>
    </reaction>
    <physiologicalReaction direction="left-to-right" evidence="8 10">
        <dbReference type="Rhea" id="RHEA:29516"/>
    </physiologicalReaction>
</comment>
<dbReference type="GO" id="GO:0005789">
    <property type="term" value="C:endoplasmic reticulum membrane"/>
    <property type="evidence" value="ECO:0007669"/>
    <property type="project" value="UniProtKB-SubCell"/>
</dbReference>
<evidence type="ECO:0000259" key="12">
    <source>
        <dbReference type="Pfam" id="PF13439"/>
    </source>
</evidence>
<dbReference type="EC" id="2.4.1.257" evidence="10"/>
<dbReference type="UniPathway" id="UPA00378"/>
<gene>
    <name evidence="13" type="ORF">A3770_12p67710</name>
</gene>
<dbReference type="SUPFAM" id="SSF53756">
    <property type="entry name" value="UDP-Glycosyltransferase/glycogen phosphorylase"/>
    <property type="match status" value="1"/>
</dbReference>
<dbReference type="PANTHER" id="PTHR45918">
    <property type="entry name" value="ALPHA-1,3/1,6-MANNOSYLTRANSFERASE ALG2"/>
    <property type="match status" value="1"/>
</dbReference>
<keyword evidence="2 10" id="KW-0328">Glycosyltransferase</keyword>
<evidence type="ECO:0000256" key="2">
    <source>
        <dbReference type="ARBA" id="ARBA00022676"/>
    </source>
</evidence>
<accession>A0A5B8MUK9</accession>
<evidence type="ECO:0000256" key="4">
    <source>
        <dbReference type="ARBA" id="ARBA00022692"/>
    </source>
</evidence>
<dbReference type="EMBL" id="CP031045">
    <property type="protein sequence ID" value="QDZ24253.1"/>
    <property type="molecule type" value="Genomic_DNA"/>
</dbReference>
<comment type="subcellular location">
    <subcellularLocation>
        <location evidence="10">Endoplasmic reticulum membrane</location>
        <topology evidence="10">Single-pass membrane protein</topology>
    </subcellularLocation>
</comment>
<dbReference type="Pfam" id="PF00534">
    <property type="entry name" value="Glycos_transf_1"/>
    <property type="match status" value="1"/>
</dbReference>
<dbReference type="InterPro" id="IPR028098">
    <property type="entry name" value="Glyco_trans_4-like_N"/>
</dbReference>
<evidence type="ECO:0000256" key="3">
    <source>
        <dbReference type="ARBA" id="ARBA00022679"/>
    </source>
</evidence>
<keyword evidence="7" id="KW-0472">Membrane</keyword>
<evidence type="ECO:0000256" key="9">
    <source>
        <dbReference type="ARBA" id="ARBA00045104"/>
    </source>
</evidence>
<keyword evidence="4" id="KW-0812">Transmembrane</keyword>
<dbReference type="OrthoDB" id="448893at2759"/>
<organism evidence="13 14">
    <name type="scientific">Chloropicon primus</name>
    <dbReference type="NCBI Taxonomy" id="1764295"/>
    <lineage>
        <taxon>Eukaryota</taxon>
        <taxon>Viridiplantae</taxon>
        <taxon>Chlorophyta</taxon>
        <taxon>Chloropicophyceae</taxon>
        <taxon>Chloropicales</taxon>
        <taxon>Chloropicaceae</taxon>
        <taxon>Chloropicon</taxon>
    </lineage>
</organism>
<evidence type="ECO:0000313" key="13">
    <source>
        <dbReference type="EMBL" id="QDZ24253.1"/>
    </source>
</evidence>
<evidence type="ECO:0000256" key="10">
    <source>
        <dbReference type="RuleBase" id="RU367136"/>
    </source>
</evidence>
<evidence type="ECO:0000256" key="1">
    <source>
        <dbReference type="ARBA" id="ARBA00004922"/>
    </source>
</evidence>
<keyword evidence="6" id="KW-1133">Transmembrane helix</keyword>
<feature type="domain" description="Glycosyltransferase subfamily 4-like N-terminal" evidence="12">
    <location>
        <begin position="37"/>
        <end position="235"/>
    </location>
</feature>
<protein>
    <recommendedName>
        <fullName evidence="10">Alpha-1,3/1,6-mannosyltransferase ALG2</fullName>
        <ecNumber evidence="10">2.4.1.132</ecNumber>
        <ecNumber evidence="10">2.4.1.257</ecNumber>
    </recommendedName>
    <alternativeName>
        <fullName evidence="10">GDP-Man:Man(1)GlcNAc(2)-PP-Dol alpha-1,3-mannosyltransferase</fullName>
    </alternativeName>
</protein>
<dbReference type="InterPro" id="IPR027054">
    <property type="entry name" value="ALG2"/>
</dbReference>
<dbReference type="EC" id="2.4.1.132" evidence="10"/>
<dbReference type="STRING" id="1764295.A0A5B8MUK9"/>
<feature type="domain" description="Glycosyl transferase family 1" evidence="11">
    <location>
        <begin position="258"/>
        <end position="445"/>
    </location>
</feature>
<name>A0A5B8MUK9_9CHLO</name>
<evidence type="ECO:0000256" key="8">
    <source>
        <dbReference type="ARBA" id="ARBA00045103"/>
    </source>
</evidence>
<dbReference type="GO" id="GO:0102704">
    <property type="term" value="F:GDP-Man:Man(2)GlcNAc(2)-PP-Dol alpha-1,6-mannosyltransferase activity"/>
    <property type="evidence" value="ECO:0007669"/>
    <property type="project" value="UniProtKB-UniRule"/>
</dbReference>
<evidence type="ECO:0000313" key="14">
    <source>
        <dbReference type="Proteomes" id="UP000316726"/>
    </source>
</evidence>
<dbReference type="Gene3D" id="3.40.50.2000">
    <property type="entry name" value="Glycogen Phosphorylase B"/>
    <property type="match status" value="2"/>
</dbReference>
<evidence type="ECO:0000256" key="7">
    <source>
        <dbReference type="ARBA" id="ARBA00023136"/>
    </source>
</evidence>
<keyword evidence="14" id="KW-1185">Reference proteome</keyword>
<comment type="catalytic activity">
    <reaction evidence="9 10">
        <text>an alpha-D-Man-(1-&gt;3)-beta-D-Man-(1-&gt;4)-beta-D-GlcNAc-(1-&gt;4)-alpha-D-GlcNAc-diphospho-di-trans,poly-cis-dolichol + GDP-alpha-D-mannose = an alpha-D-Man-(1-&gt;3)-[alpha-D-Man-(1-&gt;6)]-beta-D-Man-(1-&gt;4)-beta-D-GlcNAc-(1-&gt;4)-alpha-D-GlcNAc-diphospho-di-trans,poly-cis-dolichol + GDP + H(+)</text>
        <dbReference type="Rhea" id="RHEA:29519"/>
        <dbReference type="Rhea" id="RHEA-COMP:19513"/>
        <dbReference type="Rhea" id="RHEA-COMP:19515"/>
        <dbReference type="ChEBI" id="CHEBI:15378"/>
        <dbReference type="ChEBI" id="CHEBI:57527"/>
        <dbReference type="ChEBI" id="CHEBI:58189"/>
        <dbReference type="ChEBI" id="CHEBI:132510"/>
        <dbReference type="ChEBI" id="CHEBI:132511"/>
        <dbReference type="EC" id="2.4.1.257"/>
    </reaction>
    <physiologicalReaction direction="left-to-right" evidence="9 10">
        <dbReference type="Rhea" id="RHEA:29520"/>
    </physiologicalReaction>
</comment>
<comment type="similarity">
    <text evidence="10">Belongs to the glycosyltransferase group 1 family.</text>
</comment>
<dbReference type="InterPro" id="IPR001296">
    <property type="entry name" value="Glyco_trans_1"/>
</dbReference>
<dbReference type="GO" id="GO:0004378">
    <property type="term" value="F:GDP-Man:Man(1)GlcNAc(2)-PP-Dol alpha-1,3-mannosyltransferase activity"/>
    <property type="evidence" value="ECO:0007669"/>
    <property type="project" value="UniProtKB-UniRule"/>
</dbReference>
<dbReference type="Pfam" id="PF13439">
    <property type="entry name" value="Glyco_transf_4"/>
    <property type="match status" value="1"/>
</dbReference>
<comment type="pathway">
    <text evidence="1 10">Protein modification; protein glycosylation.</text>
</comment>
<keyword evidence="5" id="KW-0256">Endoplasmic reticulum</keyword>
<evidence type="ECO:0000256" key="6">
    <source>
        <dbReference type="ARBA" id="ARBA00022989"/>
    </source>
</evidence>
<comment type="function">
    <text evidence="10">Mannosylates Man(2)GlcNAc(2)-dolichol diphosphate and Man(1)GlcNAc(2)-dolichol diphosphate to form Man(3)GlcNAc(2)-dolichol diphosphate.</text>
</comment>
<reference evidence="13 14" key="1">
    <citation type="submission" date="2018-07" db="EMBL/GenBank/DDBJ databases">
        <title>The complete nuclear genome of the prasinophyte Chloropicon primus (CCMP1205).</title>
        <authorList>
            <person name="Pombert J.-F."/>
            <person name="Otis C."/>
            <person name="Turmel M."/>
            <person name="Lemieux C."/>
        </authorList>
    </citation>
    <scope>NUCLEOTIDE SEQUENCE [LARGE SCALE GENOMIC DNA]</scope>
    <source>
        <strain evidence="13 14">CCMP1205</strain>
    </source>
</reference>
<evidence type="ECO:0000259" key="11">
    <source>
        <dbReference type="Pfam" id="PF00534"/>
    </source>
</evidence>
<proteinExistence type="inferred from homology"/>
<dbReference type="Proteomes" id="UP000316726">
    <property type="component" value="Chromosome 12"/>
</dbReference>
<evidence type="ECO:0000256" key="5">
    <source>
        <dbReference type="ARBA" id="ARBA00022824"/>
    </source>
</evidence>
<dbReference type="AlphaFoldDB" id="A0A5B8MUK9"/>